<comment type="cofactor">
    <cofactor evidence="8">
        <name>Mg(2+)</name>
        <dbReference type="ChEBI" id="CHEBI:18420"/>
    </cofactor>
</comment>
<evidence type="ECO:0000256" key="6">
    <source>
        <dbReference type="ARBA" id="ARBA00023134"/>
    </source>
</evidence>
<comment type="catalytic activity">
    <reaction evidence="8">
        <text>Mo-molybdopterin + GTP + H(+) = Mo-molybdopterin guanine dinucleotide + diphosphate</text>
        <dbReference type="Rhea" id="RHEA:34243"/>
        <dbReference type="ChEBI" id="CHEBI:15378"/>
        <dbReference type="ChEBI" id="CHEBI:33019"/>
        <dbReference type="ChEBI" id="CHEBI:37565"/>
        <dbReference type="ChEBI" id="CHEBI:71302"/>
        <dbReference type="ChEBI" id="CHEBI:71310"/>
        <dbReference type="EC" id="2.7.7.77"/>
    </reaction>
</comment>
<dbReference type="Proteomes" id="UP000290759">
    <property type="component" value="Unassembled WGS sequence"/>
</dbReference>
<dbReference type="GO" id="GO:1902758">
    <property type="term" value="P:bis(molybdopterin guanine dinucleotide)molybdenum biosynthetic process"/>
    <property type="evidence" value="ECO:0007669"/>
    <property type="project" value="TreeGrafter"/>
</dbReference>
<evidence type="ECO:0000313" key="11">
    <source>
        <dbReference type="Proteomes" id="UP000290759"/>
    </source>
</evidence>
<sequence length="204" mass="20983">MTRIPGIVLAGGASRRMGRDKALVPLGGRPLVAWTVERLAPQCGALAISRHDGRLDGIDLGLPLLGDGEPGRAGPLAGVLAGLDWAAAVDPDATHAVTVAVDSPFLPSDFVARLAAARKAAAGEAAVASSCGRRHPVAALWPVAARHALRAALLGEGLRRVGLFLDRFRPVAVDWPSAPFDPFLNLNAPADLAAAEAVRATTVP</sequence>
<comment type="subunit">
    <text evidence="8">Monomer.</text>
</comment>
<dbReference type="GO" id="GO:0046872">
    <property type="term" value="F:metal ion binding"/>
    <property type="evidence" value="ECO:0007669"/>
    <property type="project" value="UniProtKB-KW"/>
</dbReference>
<feature type="domain" description="MobA-like NTP transferase" evidence="9">
    <location>
        <begin position="6"/>
        <end position="161"/>
    </location>
</feature>
<keyword evidence="3 8" id="KW-0479">Metal-binding</keyword>
<feature type="binding site" evidence="8">
    <location>
        <position position="21"/>
    </location>
    <ligand>
        <name>GTP</name>
        <dbReference type="ChEBI" id="CHEBI:37565"/>
    </ligand>
</feature>
<dbReference type="GO" id="GO:0061603">
    <property type="term" value="F:molybdenum cofactor guanylyltransferase activity"/>
    <property type="evidence" value="ECO:0007669"/>
    <property type="project" value="UniProtKB-EC"/>
</dbReference>
<dbReference type="OrthoDB" id="9788394at2"/>
<evidence type="ECO:0000256" key="5">
    <source>
        <dbReference type="ARBA" id="ARBA00022842"/>
    </source>
</evidence>
<dbReference type="HAMAP" id="MF_00316">
    <property type="entry name" value="MobA"/>
    <property type="match status" value="1"/>
</dbReference>
<dbReference type="AlphaFoldDB" id="A0A4Q2UCM9"/>
<feature type="binding site" evidence="8">
    <location>
        <position position="67"/>
    </location>
    <ligand>
        <name>GTP</name>
        <dbReference type="ChEBI" id="CHEBI:37565"/>
    </ligand>
</feature>
<dbReference type="GO" id="GO:0005737">
    <property type="term" value="C:cytoplasm"/>
    <property type="evidence" value="ECO:0007669"/>
    <property type="project" value="UniProtKB-SubCell"/>
</dbReference>
<dbReference type="InterPro" id="IPR013482">
    <property type="entry name" value="Molybde_CF_guanTrfase"/>
</dbReference>
<dbReference type="EMBL" id="QYBB01000004">
    <property type="protein sequence ID" value="RYC33021.1"/>
    <property type="molecule type" value="Genomic_DNA"/>
</dbReference>
<organism evidence="10 11">
    <name type="scientific">Lichenibacterium minor</name>
    <dbReference type="NCBI Taxonomy" id="2316528"/>
    <lineage>
        <taxon>Bacteria</taxon>
        <taxon>Pseudomonadati</taxon>
        <taxon>Pseudomonadota</taxon>
        <taxon>Alphaproteobacteria</taxon>
        <taxon>Hyphomicrobiales</taxon>
        <taxon>Lichenihabitantaceae</taxon>
        <taxon>Lichenibacterium</taxon>
    </lineage>
</organism>
<dbReference type="InterPro" id="IPR025877">
    <property type="entry name" value="MobA-like_NTP_Trfase"/>
</dbReference>
<protein>
    <recommendedName>
        <fullName evidence="8">Molybdenum cofactor guanylyltransferase</fullName>
        <shortName evidence="8">MoCo guanylyltransferase</shortName>
        <ecNumber evidence="8">2.7.7.77</ecNumber>
    </recommendedName>
    <alternativeName>
        <fullName evidence="8">GTP:molybdopterin guanylyltransferase</fullName>
    </alternativeName>
    <alternativeName>
        <fullName evidence="8">Mo-MPT guanylyltransferase</fullName>
    </alternativeName>
    <alternativeName>
        <fullName evidence="8">Molybdopterin guanylyltransferase</fullName>
    </alternativeName>
    <alternativeName>
        <fullName evidence="8">Molybdopterin-guanine dinucleotide synthase</fullName>
        <shortName evidence="8">MGD synthase</shortName>
    </alternativeName>
</protein>
<keyword evidence="7 8" id="KW-0501">Molybdenum cofactor biosynthesis</keyword>
<keyword evidence="11" id="KW-1185">Reference proteome</keyword>
<dbReference type="PANTHER" id="PTHR19136:SF81">
    <property type="entry name" value="MOLYBDENUM COFACTOR GUANYLYLTRANSFERASE"/>
    <property type="match status" value="1"/>
</dbReference>
<comment type="domain">
    <text evidence="8">The N-terminal domain determines nucleotide recognition and specific binding, while the C-terminal domain determines the specific binding to the target protein.</text>
</comment>
<reference evidence="10 11" key="1">
    <citation type="submission" date="2018-12" db="EMBL/GenBank/DDBJ databases">
        <authorList>
            <person name="Grouzdev D.S."/>
            <person name="Krutkina M.S."/>
        </authorList>
    </citation>
    <scope>NUCLEOTIDE SEQUENCE [LARGE SCALE GENOMIC DNA]</scope>
    <source>
        <strain evidence="10 11">RmlP026</strain>
    </source>
</reference>
<comment type="function">
    <text evidence="8">Transfers a GMP moiety from GTP to Mo-molybdopterin (Mo-MPT) cofactor (Moco or molybdenum cofactor) to form Mo-molybdopterin guanine dinucleotide (Mo-MGD) cofactor.</text>
</comment>
<dbReference type="RefSeq" id="WP_129224541.1">
    <property type="nucleotide sequence ID" value="NZ_QYBB01000004.1"/>
</dbReference>
<name>A0A4Q2UCM9_9HYPH</name>
<dbReference type="EC" id="2.7.7.77" evidence="8"/>
<accession>A0A4Q2UCM9</accession>
<evidence type="ECO:0000256" key="2">
    <source>
        <dbReference type="ARBA" id="ARBA00022679"/>
    </source>
</evidence>
<evidence type="ECO:0000256" key="7">
    <source>
        <dbReference type="ARBA" id="ARBA00023150"/>
    </source>
</evidence>
<dbReference type="SUPFAM" id="SSF53448">
    <property type="entry name" value="Nucleotide-diphospho-sugar transferases"/>
    <property type="match status" value="1"/>
</dbReference>
<dbReference type="Gene3D" id="3.90.550.10">
    <property type="entry name" value="Spore Coat Polysaccharide Biosynthesis Protein SpsA, Chain A"/>
    <property type="match status" value="1"/>
</dbReference>
<gene>
    <name evidence="8 10" type="primary">mobA</name>
    <name evidence="10" type="ORF">D3273_06105</name>
</gene>
<comment type="subcellular location">
    <subcellularLocation>
        <location evidence="8">Cytoplasm</location>
    </subcellularLocation>
</comment>
<keyword evidence="1 8" id="KW-0963">Cytoplasm</keyword>
<feature type="binding site" evidence="8">
    <location>
        <position position="102"/>
    </location>
    <ligand>
        <name>Mg(2+)</name>
        <dbReference type="ChEBI" id="CHEBI:18420"/>
    </ligand>
</feature>
<dbReference type="NCBIfam" id="TIGR02665">
    <property type="entry name" value="molyb_mobA"/>
    <property type="match status" value="1"/>
</dbReference>
<evidence type="ECO:0000259" key="9">
    <source>
        <dbReference type="Pfam" id="PF12804"/>
    </source>
</evidence>
<proteinExistence type="inferred from homology"/>
<dbReference type="InterPro" id="IPR029044">
    <property type="entry name" value="Nucleotide-diphossugar_trans"/>
</dbReference>
<keyword evidence="10" id="KW-0548">Nucleotidyltransferase</keyword>
<evidence type="ECO:0000256" key="1">
    <source>
        <dbReference type="ARBA" id="ARBA00022490"/>
    </source>
</evidence>
<feature type="binding site" evidence="8">
    <location>
        <begin position="9"/>
        <end position="11"/>
    </location>
    <ligand>
        <name>GTP</name>
        <dbReference type="ChEBI" id="CHEBI:37565"/>
    </ligand>
</feature>
<feature type="binding site" evidence="8">
    <location>
        <position position="102"/>
    </location>
    <ligand>
        <name>GTP</name>
        <dbReference type="ChEBI" id="CHEBI:37565"/>
    </ligand>
</feature>
<keyword evidence="2 8" id="KW-0808">Transferase</keyword>
<dbReference type="CDD" id="cd02503">
    <property type="entry name" value="MobA"/>
    <property type="match status" value="1"/>
</dbReference>
<dbReference type="Pfam" id="PF12804">
    <property type="entry name" value="NTP_transf_3"/>
    <property type="match status" value="1"/>
</dbReference>
<keyword evidence="6 8" id="KW-0342">GTP-binding</keyword>
<comment type="caution">
    <text evidence="8">Lacks conserved residue(s) required for the propagation of feature annotation.</text>
</comment>
<evidence type="ECO:0000256" key="8">
    <source>
        <dbReference type="HAMAP-Rule" id="MF_00316"/>
    </source>
</evidence>
<keyword evidence="5 8" id="KW-0460">Magnesium</keyword>
<comment type="caution">
    <text evidence="10">The sequence shown here is derived from an EMBL/GenBank/DDBJ whole genome shotgun (WGS) entry which is preliminary data.</text>
</comment>
<dbReference type="GO" id="GO:0005525">
    <property type="term" value="F:GTP binding"/>
    <property type="evidence" value="ECO:0007669"/>
    <property type="project" value="UniProtKB-UniRule"/>
</dbReference>
<reference evidence="10 11" key="2">
    <citation type="submission" date="2019-02" db="EMBL/GenBank/DDBJ databases">
        <title>'Lichenibacterium ramalinii' gen. nov. sp. nov., 'Lichenibacterium minor' gen. nov. sp. nov.</title>
        <authorList>
            <person name="Pankratov T."/>
        </authorList>
    </citation>
    <scope>NUCLEOTIDE SEQUENCE [LARGE SCALE GENOMIC DNA]</scope>
    <source>
        <strain evidence="10 11">RmlP026</strain>
    </source>
</reference>
<keyword evidence="4 8" id="KW-0547">Nucleotide-binding</keyword>
<evidence type="ECO:0000313" key="10">
    <source>
        <dbReference type="EMBL" id="RYC33021.1"/>
    </source>
</evidence>
<evidence type="ECO:0000256" key="3">
    <source>
        <dbReference type="ARBA" id="ARBA00022723"/>
    </source>
</evidence>
<dbReference type="PANTHER" id="PTHR19136">
    <property type="entry name" value="MOLYBDENUM COFACTOR GUANYLYLTRANSFERASE"/>
    <property type="match status" value="1"/>
</dbReference>
<comment type="similarity">
    <text evidence="8">Belongs to the MobA family.</text>
</comment>
<evidence type="ECO:0000256" key="4">
    <source>
        <dbReference type="ARBA" id="ARBA00022741"/>
    </source>
</evidence>